<name>A0A2L1TZP0_9BACL</name>
<dbReference type="AlphaFoldDB" id="A0A2L1TZP0"/>
<evidence type="ECO:0000313" key="1">
    <source>
        <dbReference type="EMBL" id="AVF26151.1"/>
    </source>
</evidence>
<proteinExistence type="predicted"/>
<gene>
    <name evidence="1" type="ORF">ERICIII_01982</name>
</gene>
<organism evidence="1 2">
    <name type="scientific">Paenibacillus larvae subsp. larvae</name>
    <dbReference type="NCBI Taxonomy" id="147375"/>
    <lineage>
        <taxon>Bacteria</taxon>
        <taxon>Bacillati</taxon>
        <taxon>Bacillota</taxon>
        <taxon>Bacilli</taxon>
        <taxon>Bacillales</taxon>
        <taxon>Paenibacillaceae</taxon>
        <taxon>Paenibacillus</taxon>
    </lineage>
</organism>
<protein>
    <submittedName>
        <fullName evidence="1">Uncharacterized protein</fullName>
    </submittedName>
</protein>
<sequence length="80" mass="9237">MGINVRCGGKMTEAEPLLKFPSCSHRWLTADWRSYGEGRETESASLVLFQHNREMLSDVPWFDAFPQFVYVDVLYIHLGV</sequence>
<reference evidence="2" key="1">
    <citation type="submission" date="2017-02" db="EMBL/GenBank/DDBJ databases">
        <title>Delineation of Paenibacillus larvae strains originating from foulbrood outbreaks.</title>
        <authorList>
            <person name="Beims H."/>
            <person name="Bunk B."/>
            <person name="Sproeer C."/>
            <person name="Mohr K.I."/>
            <person name="Pradella S."/>
            <person name="Guenther G."/>
            <person name="Rohde M."/>
            <person name="von der Ohe W."/>
            <person name="Steinert M."/>
        </authorList>
    </citation>
    <scope>NUCLEOTIDE SEQUENCE [LARGE SCALE GENOMIC DNA]</scope>
    <source>
        <strain evidence="2">Eric_III</strain>
    </source>
</reference>
<dbReference type="Proteomes" id="UP000239833">
    <property type="component" value="Chromosome"/>
</dbReference>
<evidence type="ECO:0000313" key="2">
    <source>
        <dbReference type="Proteomes" id="UP000239833"/>
    </source>
</evidence>
<accession>A0A2L1TZP0</accession>
<dbReference type="EMBL" id="CP019655">
    <property type="protein sequence ID" value="AVF26151.1"/>
    <property type="molecule type" value="Genomic_DNA"/>
</dbReference>